<dbReference type="InterPro" id="IPR005881">
    <property type="entry name" value="Ser_O-AcTrfase"/>
</dbReference>
<dbReference type="KEGG" id="fit:Fi14EGH31_06750"/>
<dbReference type="EC" id="2.3.1.30" evidence="1"/>
<dbReference type="EMBL" id="AP024085">
    <property type="protein sequence ID" value="BCL56963.1"/>
    <property type="molecule type" value="Genomic_DNA"/>
</dbReference>
<dbReference type="PANTHER" id="PTHR42811">
    <property type="entry name" value="SERINE ACETYLTRANSFERASE"/>
    <property type="match status" value="1"/>
</dbReference>
<keyword evidence="1" id="KW-0808">Transferase</keyword>
<dbReference type="GeneID" id="70579111"/>
<proteinExistence type="inferred from homology"/>
<dbReference type="GO" id="GO:0006535">
    <property type="term" value="P:cysteine biosynthetic process from serine"/>
    <property type="evidence" value="ECO:0007669"/>
    <property type="project" value="InterPro"/>
</dbReference>
<gene>
    <name evidence="2" type="ORF">Fi14EGH31_06750</name>
</gene>
<dbReference type="PIRSF" id="PIRSF000441">
    <property type="entry name" value="CysE"/>
    <property type="match status" value="1"/>
</dbReference>
<dbReference type="RefSeq" id="WP_139938924.1">
    <property type="nucleotide sequence ID" value="NZ_AP024085.1"/>
</dbReference>
<dbReference type="SUPFAM" id="SSF51161">
    <property type="entry name" value="Trimeric LpxA-like enzymes"/>
    <property type="match status" value="1"/>
</dbReference>
<organism evidence="2 3">
    <name type="scientific">Faecalibacillus intestinalis</name>
    <dbReference type="NCBI Taxonomy" id="1982626"/>
    <lineage>
        <taxon>Bacteria</taxon>
        <taxon>Bacillati</taxon>
        <taxon>Bacillota</taxon>
        <taxon>Erysipelotrichia</taxon>
        <taxon>Erysipelotrichales</taxon>
        <taxon>Coprobacillaceae</taxon>
        <taxon>Faecalibacillus</taxon>
    </lineage>
</organism>
<evidence type="ECO:0000313" key="2">
    <source>
        <dbReference type="EMBL" id="BCL56963.1"/>
    </source>
</evidence>
<name>A0A7I8DYW3_9FIRM</name>
<comment type="similarity">
    <text evidence="1">Belongs to the transferase hexapeptide repeat family.</text>
</comment>
<dbReference type="Proteomes" id="UP000593842">
    <property type="component" value="Chromosome"/>
</dbReference>
<sequence>MLEKIISDWKNNNFRSFMILFFYRIMNYLYNTKYCKLFLLVCRLLQEIFFFLLRINCQISYKATIGKNIRLLHSGMGVVISSKAIVKDNQTIYHQVTLGINENLPLQDQYIIINENCLLSVGCKIISSEIGKNTKIGPNAVVYKNLEANSLYVSLNKNKSNF</sequence>
<accession>A0A7I8DYW3</accession>
<dbReference type="Gene3D" id="2.160.10.10">
    <property type="entry name" value="Hexapeptide repeat proteins"/>
    <property type="match status" value="1"/>
</dbReference>
<dbReference type="AlphaFoldDB" id="A0A7I8DYW3"/>
<protein>
    <recommendedName>
        <fullName evidence="1">Serine acetyltransferase</fullName>
        <ecNumber evidence="1">2.3.1.30</ecNumber>
    </recommendedName>
</protein>
<comment type="catalytic activity">
    <reaction evidence="1">
        <text>L-serine + acetyl-CoA = O-acetyl-L-serine + CoA</text>
        <dbReference type="Rhea" id="RHEA:24560"/>
        <dbReference type="ChEBI" id="CHEBI:33384"/>
        <dbReference type="ChEBI" id="CHEBI:57287"/>
        <dbReference type="ChEBI" id="CHEBI:57288"/>
        <dbReference type="ChEBI" id="CHEBI:58340"/>
        <dbReference type="EC" id="2.3.1.30"/>
    </reaction>
</comment>
<keyword evidence="1" id="KW-0012">Acyltransferase</keyword>
<dbReference type="GO" id="GO:0009001">
    <property type="term" value="F:serine O-acetyltransferase activity"/>
    <property type="evidence" value="ECO:0007669"/>
    <property type="project" value="UniProtKB-EC"/>
</dbReference>
<dbReference type="GO" id="GO:0005737">
    <property type="term" value="C:cytoplasm"/>
    <property type="evidence" value="ECO:0007669"/>
    <property type="project" value="InterPro"/>
</dbReference>
<reference evidence="3" key="1">
    <citation type="submission" date="2020-09" db="EMBL/GenBank/DDBJ databases">
        <title>Complete genome sequencing of Faecalibacillus intestinalis strain 14EGH31.</title>
        <authorList>
            <person name="Sakamoto M."/>
            <person name="Murakami T."/>
            <person name="Mori H."/>
        </authorList>
    </citation>
    <scope>NUCLEOTIDE SEQUENCE [LARGE SCALE GENOMIC DNA]</scope>
    <source>
        <strain evidence="3">14EGH31</strain>
    </source>
</reference>
<evidence type="ECO:0000256" key="1">
    <source>
        <dbReference type="PIRNR" id="PIRNR000441"/>
    </source>
</evidence>
<dbReference type="InterPro" id="IPR011004">
    <property type="entry name" value="Trimer_LpxA-like_sf"/>
</dbReference>
<evidence type="ECO:0000313" key="3">
    <source>
        <dbReference type="Proteomes" id="UP000593842"/>
    </source>
</evidence>